<accession>A0A7W8LNJ6</accession>
<evidence type="ECO:0000256" key="1">
    <source>
        <dbReference type="SAM" id="Phobius"/>
    </source>
</evidence>
<feature type="transmembrane region" description="Helical" evidence="1">
    <location>
        <begin position="116"/>
        <end position="136"/>
    </location>
</feature>
<keyword evidence="3" id="KW-1185">Reference proteome</keyword>
<keyword evidence="1" id="KW-1133">Transmembrane helix</keyword>
<reference evidence="2 3" key="1">
    <citation type="submission" date="2020-08" db="EMBL/GenBank/DDBJ databases">
        <title>Genomic Encyclopedia of Type Strains, Phase IV (KMG-IV): sequencing the most valuable type-strain genomes for metagenomic binning, comparative biology and taxonomic classification.</title>
        <authorList>
            <person name="Goeker M."/>
        </authorList>
    </citation>
    <scope>NUCLEOTIDE SEQUENCE [LARGE SCALE GENOMIC DNA]</scope>
    <source>
        <strain evidence="2 3">DSM 101791</strain>
    </source>
</reference>
<keyword evidence="1" id="KW-0812">Transmembrane</keyword>
<dbReference type="RefSeq" id="WP_343057550.1">
    <property type="nucleotide sequence ID" value="NZ_JACHFN010000001.1"/>
</dbReference>
<sequence>MSPALNLADLLPALNVLLVGVWVGMYLFTTFVVSPAFTELFPDAQTRHAHRRRVGRHYARVNGPLTLALLATVLALGLTRGFSAALGAQLAVLLLIGGLVALHVRRGEAAARPPAWITHLTLAASVVLCGLAVAAWP</sequence>
<proteinExistence type="predicted"/>
<dbReference type="EMBL" id="JACHFN010000001">
    <property type="protein sequence ID" value="MBB5232699.1"/>
    <property type="molecule type" value="Genomic_DNA"/>
</dbReference>
<name>A0A7W8LNJ6_9DEIO</name>
<feature type="transmembrane region" description="Helical" evidence="1">
    <location>
        <begin position="12"/>
        <end position="37"/>
    </location>
</feature>
<dbReference type="AlphaFoldDB" id="A0A7W8LNJ6"/>
<feature type="transmembrane region" description="Helical" evidence="1">
    <location>
        <begin position="84"/>
        <end position="104"/>
    </location>
</feature>
<gene>
    <name evidence="2" type="ORF">HNQ09_000116</name>
</gene>
<keyword evidence="1" id="KW-0472">Membrane</keyword>
<protein>
    <submittedName>
        <fullName evidence="2">Putative membrane protein</fullName>
    </submittedName>
</protein>
<dbReference type="Proteomes" id="UP000525389">
    <property type="component" value="Unassembled WGS sequence"/>
</dbReference>
<evidence type="ECO:0000313" key="3">
    <source>
        <dbReference type="Proteomes" id="UP000525389"/>
    </source>
</evidence>
<organism evidence="2 3">
    <name type="scientific">Deinococcus budaensis</name>
    <dbReference type="NCBI Taxonomy" id="1665626"/>
    <lineage>
        <taxon>Bacteria</taxon>
        <taxon>Thermotogati</taxon>
        <taxon>Deinococcota</taxon>
        <taxon>Deinococci</taxon>
        <taxon>Deinococcales</taxon>
        <taxon>Deinococcaceae</taxon>
        <taxon>Deinococcus</taxon>
    </lineage>
</organism>
<evidence type="ECO:0000313" key="2">
    <source>
        <dbReference type="EMBL" id="MBB5232699.1"/>
    </source>
</evidence>
<comment type="caution">
    <text evidence="2">The sequence shown here is derived from an EMBL/GenBank/DDBJ whole genome shotgun (WGS) entry which is preliminary data.</text>
</comment>
<feature type="transmembrane region" description="Helical" evidence="1">
    <location>
        <begin position="58"/>
        <end position="78"/>
    </location>
</feature>